<evidence type="ECO:0000313" key="2">
    <source>
        <dbReference type="Proteomes" id="UP000054560"/>
    </source>
</evidence>
<accession>A0A0L0FBE6</accession>
<dbReference type="Proteomes" id="UP000054560">
    <property type="component" value="Unassembled WGS sequence"/>
</dbReference>
<reference evidence="1 2" key="1">
    <citation type="submission" date="2011-02" db="EMBL/GenBank/DDBJ databases">
        <title>The Genome Sequence of Sphaeroforma arctica JP610.</title>
        <authorList>
            <consortium name="The Broad Institute Genome Sequencing Platform"/>
            <person name="Russ C."/>
            <person name="Cuomo C."/>
            <person name="Young S.K."/>
            <person name="Zeng Q."/>
            <person name="Gargeya S."/>
            <person name="Alvarado L."/>
            <person name="Berlin A."/>
            <person name="Chapman S.B."/>
            <person name="Chen Z."/>
            <person name="Freedman E."/>
            <person name="Gellesch M."/>
            <person name="Goldberg J."/>
            <person name="Griggs A."/>
            <person name="Gujja S."/>
            <person name="Heilman E."/>
            <person name="Heiman D."/>
            <person name="Howarth C."/>
            <person name="Mehta T."/>
            <person name="Neiman D."/>
            <person name="Pearson M."/>
            <person name="Roberts A."/>
            <person name="Saif S."/>
            <person name="Shea T."/>
            <person name="Shenoy N."/>
            <person name="Sisk P."/>
            <person name="Stolte C."/>
            <person name="Sykes S."/>
            <person name="White J."/>
            <person name="Yandava C."/>
            <person name="Burger G."/>
            <person name="Gray M.W."/>
            <person name="Holland P.W.H."/>
            <person name="King N."/>
            <person name="Lang F.B.F."/>
            <person name="Roger A.J."/>
            <person name="Ruiz-Trillo I."/>
            <person name="Haas B."/>
            <person name="Nusbaum C."/>
            <person name="Birren B."/>
        </authorList>
    </citation>
    <scope>NUCLEOTIDE SEQUENCE [LARGE SCALE GENOMIC DNA]</scope>
    <source>
        <strain evidence="1 2">JP610</strain>
    </source>
</reference>
<name>A0A0L0FBE6_9EUKA</name>
<proteinExistence type="predicted"/>
<dbReference type="GeneID" id="25914115"/>
<dbReference type="RefSeq" id="XP_014147733.1">
    <property type="nucleotide sequence ID" value="XM_014292258.1"/>
</dbReference>
<gene>
    <name evidence="1" type="ORF">SARC_13611</name>
</gene>
<keyword evidence="2" id="KW-1185">Reference proteome</keyword>
<sequence>MVNAGLKSEAALNDFWVTMKAGPHTDDTVTEIREGKTVMKAISIDRMIERVLLEVQEMSRKHKDELKFKRKRAKNEDAVFSSSMRVAMKDSRYQFLDDEIGMLDFNSLTHQVIISHRWFIKPHELFHKLIE</sequence>
<protein>
    <submittedName>
        <fullName evidence="1">Uncharacterized protein</fullName>
    </submittedName>
</protein>
<evidence type="ECO:0000313" key="1">
    <source>
        <dbReference type="EMBL" id="KNC73831.1"/>
    </source>
</evidence>
<organism evidence="1 2">
    <name type="scientific">Sphaeroforma arctica JP610</name>
    <dbReference type="NCBI Taxonomy" id="667725"/>
    <lineage>
        <taxon>Eukaryota</taxon>
        <taxon>Ichthyosporea</taxon>
        <taxon>Ichthyophonida</taxon>
        <taxon>Sphaeroforma</taxon>
    </lineage>
</organism>
<dbReference type="EMBL" id="KQ245091">
    <property type="protein sequence ID" value="KNC73831.1"/>
    <property type="molecule type" value="Genomic_DNA"/>
</dbReference>
<dbReference type="AlphaFoldDB" id="A0A0L0FBE6"/>
<feature type="non-terminal residue" evidence="1">
    <location>
        <position position="131"/>
    </location>
</feature>